<proteinExistence type="predicted"/>
<keyword evidence="2" id="KW-1185">Reference proteome</keyword>
<evidence type="ECO:0000313" key="1">
    <source>
        <dbReference type="EMBL" id="KAK3739198.1"/>
    </source>
</evidence>
<gene>
    <name evidence="1" type="ORF">RRG08_006768</name>
</gene>
<evidence type="ECO:0000313" key="2">
    <source>
        <dbReference type="Proteomes" id="UP001283361"/>
    </source>
</evidence>
<dbReference type="Proteomes" id="UP001283361">
    <property type="component" value="Unassembled WGS sequence"/>
</dbReference>
<reference evidence="1" key="1">
    <citation type="journal article" date="2023" name="G3 (Bethesda)">
        <title>A reference genome for the long-term kleptoplast-retaining sea slug Elysia crispata morphotype clarki.</title>
        <authorList>
            <person name="Eastman K.E."/>
            <person name="Pendleton A.L."/>
            <person name="Shaikh M.A."/>
            <person name="Suttiyut T."/>
            <person name="Ogas R."/>
            <person name="Tomko P."/>
            <person name="Gavelis G."/>
            <person name="Widhalm J.R."/>
            <person name="Wisecaver J.H."/>
        </authorList>
    </citation>
    <scope>NUCLEOTIDE SEQUENCE</scope>
    <source>
        <strain evidence="1">ECLA1</strain>
    </source>
</reference>
<protein>
    <submittedName>
        <fullName evidence="1">Uncharacterized protein</fullName>
    </submittedName>
</protein>
<name>A0AAE0YAV1_9GAST</name>
<accession>A0AAE0YAV1</accession>
<dbReference type="AlphaFoldDB" id="A0AAE0YAV1"/>
<sequence>MSGGRTGVLLKQEVFIVGRNCQPDGSLQLNPELTMLWMDGLWETIIHAEYNPSRPVIVSTIARDAPL</sequence>
<comment type="caution">
    <text evidence="1">The sequence shown here is derived from an EMBL/GenBank/DDBJ whole genome shotgun (WGS) entry which is preliminary data.</text>
</comment>
<organism evidence="1 2">
    <name type="scientific">Elysia crispata</name>
    <name type="common">lettuce slug</name>
    <dbReference type="NCBI Taxonomy" id="231223"/>
    <lineage>
        <taxon>Eukaryota</taxon>
        <taxon>Metazoa</taxon>
        <taxon>Spiralia</taxon>
        <taxon>Lophotrochozoa</taxon>
        <taxon>Mollusca</taxon>
        <taxon>Gastropoda</taxon>
        <taxon>Heterobranchia</taxon>
        <taxon>Euthyneura</taxon>
        <taxon>Panpulmonata</taxon>
        <taxon>Sacoglossa</taxon>
        <taxon>Placobranchoidea</taxon>
        <taxon>Plakobranchidae</taxon>
        <taxon>Elysia</taxon>
    </lineage>
</organism>
<dbReference type="EMBL" id="JAWDGP010006546">
    <property type="protein sequence ID" value="KAK3739198.1"/>
    <property type="molecule type" value="Genomic_DNA"/>
</dbReference>